<gene>
    <name evidence="1" type="ORF">CROQUDRAFT_265185</name>
</gene>
<dbReference type="AlphaFoldDB" id="A0A9P6NTN3"/>
<proteinExistence type="predicted"/>
<evidence type="ECO:0000313" key="2">
    <source>
        <dbReference type="Proteomes" id="UP000886653"/>
    </source>
</evidence>
<sequence>MSRYVLDYKSGEWRTYNPFIRLKILYIMKNLLDKTRLQRSKVQQFFRKHLHPPPSILEERPPKRIRLLPNKKSYTFKKPQDQPLKPVGPGVALQPNFPVDTRRPLGKEDLVFAKADYLAQNSIKVHDIVPTSRVQLVETHEKKKVIKLKPGLRRHNRVAGGKGVSIAPPNGIALPLSTVMKKWYPMRRLGGFHWSGVRESKLGKAKFKKFKKFQRFQRFQKSTYGGILSNDIKEKALRELEALKGSNGADVAIASSQRRLPAVEMPVIINRMKRSRAPHNPYLIRMLETKQSLEYTAGIFTRFFGPQILKWLEEEPIQQIQVVNVLYWMAYSGVKRAYQALRTKLAAGGLEKSVASRTSRALNLLDEREALRDSIVSDFAYTGPPVSAKEPEVQDGLKQRLRDFTLSQAFAQVSDGARDLTTQALYRLFVFAIGPIRRDAHLGWLEAMRQLRGERKVGVQARRRILPP</sequence>
<dbReference type="EMBL" id="MU167223">
    <property type="protein sequence ID" value="KAG0150034.1"/>
    <property type="molecule type" value="Genomic_DNA"/>
</dbReference>
<keyword evidence="2" id="KW-1185">Reference proteome</keyword>
<accession>A0A9P6NTN3</accession>
<reference evidence="1" key="1">
    <citation type="submission" date="2013-11" db="EMBL/GenBank/DDBJ databases">
        <title>Genome sequence of the fusiform rust pathogen reveals effectors for host alternation and coevolution with pine.</title>
        <authorList>
            <consortium name="DOE Joint Genome Institute"/>
            <person name="Smith K."/>
            <person name="Pendleton A."/>
            <person name="Kubisiak T."/>
            <person name="Anderson C."/>
            <person name="Salamov A."/>
            <person name="Aerts A."/>
            <person name="Riley R."/>
            <person name="Clum A."/>
            <person name="Lindquist E."/>
            <person name="Ence D."/>
            <person name="Campbell M."/>
            <person name="Kronenberg Z."/>
            <person name="Feau N."/>
            <person name="Dhillon B."/>
            <person name="Hamelin R."/>
            <person name="Burleigh J."/>
            <person name="Smith J."/>
            <person name="Yandell M."/>
            <person name="Nelson C."/>
            <person name="Grigoriev I."/>
            <person name="Davis J."/>
        </authorList>
    </citation>
    <scope>NUCLEOTIDE SEQUENCE</scope>
    <source>
        <strain evidence="1">G11</strain>
    </source>
</reference>
<protein>
    <submittedName>
        <fullName evidence="1">Uncharacterized protein</fullName>
    </submittedName>
</protein>
<evidence type="ECO:0000313" key="1">
    <source>
        <dbReference type="EMBL" id="KAG0150034.1"/>
    </source>
</evidence>
<dbReference type="Proteomes" id="UP000886653">
    <property type="component" value="Unassembled WGS sequence"/>
</dbReference>
<comment type="caution">
    <text evidence="1">The sequence shown here is derived from an EMBL/GenBank/DDBJ whole genome shotgun (WGS) entry which is preliminary data.</text>
</comment>
<dbReference type="OrthoDB" id="10654977at2759"/>
<name>A0A9P6NTN3_9BASI</name>
<organism evidence="1 2">
    <name type="scientific">Cronartium quercuum f. sp. fusiforme G11</name>
    <dbReference type="NCBI Taxonomy" id="708437"/>
    <lineage>
        <taxon>Eukaryota</taxon>
        <taxon>Fungi</taxon>
        <taxon>Dikarya</taxon>
        <taxon>Basidiomycota</taxon>
        <taxon>Pucciniomycotina</taxon>
        <taxon>Pucciniomycetes</taxon>
        <taxon>Pucciniales</taxon>
        <taxon>Coleosporiaceae</taxon>
        <taxon>Cronartium</taxon>
    </lineage>
</organism>